<dbReference type="Pfam" id="PF00743">
    <property type="entry name" value="FMO-like"/>
    <property type="match status" value="1"/>
</dbReference>
<gene>
    <name evidence="6" type="ORF">CONPUDRAFT_168336</name>
</gene>
<dbReference type="AlphaFoldDB" id="A0A5M3ME33"/>
<accession>A0A5M3ME33</accession>
<dbReference type="GO" id="GO:0050661">
    <property type="term" value="F:NADP binding"/>
    <property type="evidence" value="ECO:0007669"/>
    <property type="project" value="InterPro"/>
</dbReference>
<protein>
    <submittedName>
        <fullName evidence="6">FAD/NAD(P)-binding domain-containing protein</fullName>
    </submittedName>
</protein>
<keyword evidence="7" id="KW-1185">Reference proteome</keyword>
<dbReference type="InterPro" id="IPR036188">
    <property type="entry name" value="FAD/NAD-bd_sf"/>
</dbReference>
<dbReference type="GO" id="GO:0050660">
    <property type="term" value="F:flavin adenine dinucleotide binding"/>
    <property type="evidence" value="ECO:0007669"/>
    <property type="project" value="InterPro"/>
</dbReference>
<evidence type="ECO:0000313" key="6">
    <source>
        <dbReference type="EMBL" id="EIW77403.1"/>
    </source>
</evidence>
<dbReference type="Gene3D" id="3.50.50.60">
    <property type="entry name" value="FAD/NAD(P)-binding domain"/>
    <property type="match status" value="2"/>
</dbReference>
<keyword evidence="3" id="KW-0274">FAD</keyword>
<dbReference type="SUPFAM" id="SSF51905">
    <property type="entry name" value="FAD/NAD(P)-binding domain"/>
    <property type="match status" value="2"/>
</dbReference>
<dbReference type="InterPro" id="IPR020946">
    <property type="entry name" value="Flavin_mOase-like"/>
</dbReference>
<evidence type="ECO:0000256" key="1">
    <source>
        <dbReference type="ARBA" id="ARBA00009183"/>
    </source>
</evidence>
<evidence type="ECO:0000256" key="2">
    <source>
        <dbReference type="ARBA" id="ARBA00022630"/>
    </source>
</evidence>
<comment type="similarity">
    <text evidence="1">Belongs to the FMO family.</text>
</comment>
<reference evidence="7" key="1">
    <citation type="journal article" date="2012" name="Science">
        <title>The Paleozoic origin of enzymatic lignin decomposition reconstructed from 31 fungal genomes.</title>
        <authorList>
            <person name="Floudas D."/>
            <person name="Binder M."/>
            <person name="Riley R."/>
            <person name="Barry K."/>
            <person name="Blanchette R.A."/>
            <person name="Henrissat B."/>
            <person name="Martinez A.T."/>
            <person name="Otillar R."/>
            <person name="Spatafora J.W."/>
            <person name="Yadav J.S."/>
            <person name="Aerts A."/>
            <person name="Benoit I."/>
            <person name="Boyd A."/>
            <person name="Carlson A."/>
            <person name="Copeland A."/>
            <person name="Coutinho P.M."/>
            <person name="de Vries R.P."/>
            <person name="Ferreira P."/>
            <person name="Findley K."/>
            <person name="Foster B."/>
            <person name="Gaskell J."/>
            <person name="Glotzer D."/>
            <person name="Gorecki P."/>
            <person name="Heitman J."/>
            <person name="Hesse C."/>
            <person name="Hori C."/>
            <person name="Igarashi K."/>
            <person name="Jurgens J.A."/>
            <person name="Kallen N."/>
            <person name="Kersten P."/>
            <person name="Kohler A."/>
            <person name="Kuees U."/>
            <person name="Kumar T.K.A."/>
            <person name="Kuo A."/>
            <person name="LaButti K."/>
            <person name="Larrondo L.F."/>
            <person name="Lindquist E."/>
            <person name="Ling A."/>
            <person name="Lombard V."/>
            <person name="Lucas S."/>
            <person name="Lundell T."/>
            <person name="Martin R."/>
            <person name="McLaughlin D.J."/>
            <person name="Morgenstern I."/>
            <person name="Morin E."/>
            <person name="Murat C."/>
            <person name="Nagy L.G."/>
            <person name="Nolan M."/>
            <person name="Ohm R.A."/>
            <person name="Patyshakuliyeva A."/>
            <person name="Rokas A."/>
            <person name="Ruiz-Duenas F.J."/>
            <person name="Sabat G."/>
            <person name="Salamov A."/>
            <person name="Samejima M."/>
            <person name="Schmutz J."/>
            <person name="Slot J.C."/>
            <person name="St John F."/>
            <person name="Stenlid J."/>
            <person name="Sun H."/>
            <person name="Sun S."/>
            <person name="Syed K."/>
            <person name="Tsang A."/>
            <person name="Wiebenga A."/>
            <person name="Young D."/>
            <person name="Pisabarro A."/>
            <person name="Eastwood D.C."/>
            <person name="Martin F."/>
            <person name="Cullen D."/>
            <person name="Grigoriev I.V."/>
            <person name="Hibbett D.S."/>
        </authorList>
    </citation>
    <scope>NUCLEOTIDE SEQUENCE [LARGE SCALE GENOMIC DNA]</scope>
    <source>
        <strain evidence="7">RWD-64-598 SS2</strain>
    </source>
</reference>
<evidence type="ECO:0000313" key="7">
    <source>
        <dbReference type="Proteomes" id="UP000053558"/>
    </source>
</evidence>
<dbReference type="KEGG" id="cput:CONPUDRAFT_168336"/>
<dbReference type="Proteomes" id="UP000053558">
    <property type="component" value="Unassembled WGS sequence"/>
</dbReference>
<dbReference type="InterPro" id="IPR050346">
    <property type="entry name" value="FMO-like"/>
</dbReference>
<organism evidence="6 7">
    <name type="scientific">Coniophora puteana (strain RWD-64-598)</name>
    <name type="common">Brown rot fungus</name>
    <dbReference type="NCBI Taxonomy" id="741705"/>
    <lineage>
        <taxon>Eukaryota</taxon>
        <taxon>Fungi</taxon>
        <taxon>Dikarya</taxon>
        <taxon>Basidiomycota</taxon>
        <taxon>Agaricomycotina</taxon>
        <taxon>Agaricomycetes</taxon>
        <taxon>Agaricomycetidae</taxon>
        <taxon>Boletales</taxon>
        <taxon>Coniophorineae</taxon>
        <taxon>Coniophoraceae</taxon>
        <taxon>Coniophora</taxon>
    </lineage>
</organism>
<dbReference type="PRINTS" id="PR00419">
    <property type="entry name" value="ADXRDTASE"/>
</dbReference>
<evidence type="ECO:0000256" key="5">
    <source>
        <dbReference type="SAM" id="MobiDB-lite"/>
    </source>
</evidence>
<dbReference type="EMBL" id="JH711584">
    <property type="protein sequence ID" value="EIW77403.1"/>
    <property type="molecule type" value="Genomic_DNA"/>
</dbReference>
<dbReference type="PANTHER" id="PTHR23023">
    <property type="entry name" value="DIMETHYLANILINE MONOOXYGENASE"/>
    <property type="match status" value="1"/>
</dbReference>
<feature type="region of interest" description="Disordered" evidence="5">
    <location>
        <begin position="551"/>
        <end position="599"/>
    </location>
</feature>
<evidence type="ECO:0000256" key="3">
    <source>
        <dbReference type="ARBA" id="ARBA00022827"/>
    </source>
</evidence>
<keyword evidence="4" id="KW-0560">Oxidoreductase</keyword>
<proteinExistence type="inferred from homology"/>
<dbReference type="RefSeq" id="XP_007772780.1">
    <property type="nucleotide sequence ID" value="XM_007774590.1"/>
</dbReference>
<dbReference type="OrthoDB" id="2915840at2759"/>
<comment type="caution">
    <text evidence="6">The sequence shown here is derived from an EMBL/GenBank/DDBJ whole genome shotgun (WGS) entry which is preliminary data.</text>
</comment>
<keyword evidence="2" id="KW-0285">Flavoprotein</keyword>
<dbReference type="GO" id="GO:0004499">
    <property type="term" value="F:N,N-dimethylaniline monooxygenase activity"/>
    <property type="evidence" value="ECO:0007669"/>
    <property type="project" value="InterPro"/>
</dbReference>
<feature type="compositionally biased region" description="Basic and acidic residues" evidence="5">
    <location>
        <begin position="551"/>
        <end position="563"/>
    </location>
</feature>
<name>A0A5M3ME33_CONPW</name>
<sequence length="599" mass="65571">MTTTPATGSSVCVIGSGPAGLITAHVLVQDGFRDMQVLTRDASPGGVWSRERMYPSVVVNNVHGEYCFSPLPIPPSVLADKRVSGIETQAYMEQFADIFLKGHIQYNIEVLKVHRDDGSGIWSVDVLDKKTSTRKVLTYDKVVVCTGGCSSPFIPDSLSPASDKNSGFFGPVIHSSEFAQKAEEIINAAEGASDDDFNIVVVGGGKSAQDICVRLAQEKLPVTLVLDTPNAVVAAPFALPDFIRRSRLGDKPDGAPYSPQNKNRAFPSYNLAGEQDCPWVLECPANVLALSIPPDSPLRQSTSLFWSTRANDEGTPRKDGFYSLINSGSIKLAAPERVSGYGEDGQSIILNSGTKVKASIVIYATGFQSSWSGLFDGHTEERLGLSGREWYPQPATDEWSSYKTLDDPPEIQKDVIDPQIYRGIVPARNIARADFAINGSIFSAHSACTYEVTAHWISSYFLGDLKYLPSSTEEALTHTARNAAWIRKRYPGVLYKINESFTSDIVFWAWPQQMDDLREDMGVMGANDPWNWLTWPFKVVGVDDLKDLKRQRETAREQKHYDVAQDGGSSKRSTTVVTVTPEDANDDDASLGAGTSCKE</sequence>
<dbReference type="GeneID" id="19205974"/>
<evidence type="ECO:0000256" key="4">
    <source>
        <dbReference type="ARBA" id="ARBA00023002"/>
    </source>
</evidence>